<evidence type="ECO:0000256" key="2">
    <source>
        <dbReference type="SAM" id="MobiDB-lite"/>
    </source>
</evidence>
<keyword evidence="4" id="KW-0808">Transferase</keyword>
<accession>A0A935T570</accession>
<evidence type="ECO:0000256" key="1">
    <source>
        <dbReference type="ARBA" id="ARBA00034120"/>
    </source>
</evidence>
<evidence type="ECO:0000313" key="5">
    <source>
        <dbReference type="Proteomes" id="UP000706151"/>
    </source>
</evidence>
<dbReference type="PANTHER" id="PTHR34047">
    <property type="entry name" value="NUCLEAR INTRON MATURASE 1, MITOCHONDRIAL-RELATED"/>
    <property type="match status" value="1"/>
</dbReference>
<dbReference type="SUPFAM" id="SSF56672">
    <property type="entry name" value="DNA/RNA polymerases"/>
    <property type="match status" value="1"/>
</dbReference>
<sequence length="463" mass="53327">MPMEERGLSSRPTQEAERDRRLGNLQTPINVQKLRMALHAKAKEEPGYRFYLLYDKIHRRDVLDHAYRSCQANQGAAGVDGVRFEDIEAYGEERCLGELAERLKQKDYRPEAVKRVWIPKPNGKLRPLGIPTITDRVVQTAALLVLEPIFEADLQPEQYAYRAERGAQDAVKAVHRLLNTGHQQVIDADLSGYFDRIPHPELMKSVARRIVDRHVLHLIKQWLEAPVEEDDGHGHRKRTTSNRDTGRGTPQGAPISPLLSNLYMRRFILGWKRLGYARRWSAHIVNYADDFVICCKGRAEDAMDAMRGMMEQLKLTVNDDKTHLCQIPQERFDFLGYTLGRCYSRETGRAYIGTRPSQKSIKRMVESITRETDRCRTLLDAEFVVGRLNRKLTGWANYFCLGPVSPAYRAINSHVTQRLRRWLCKKHKVSGTGLARYPDQYLYEQLGLVNLPARTHDLPWAKA</sequence>
<dbReference type="CDD" id="cd01651">
    <property type="entry name" value="RT_G2_intron"/>
    <property type="match status" value="1"/>
</dbReference>
<name>A0A935T570_9PROT</name>
<feature type="compositionally biased region" description="Basic and acidic residues" evidence="2">
    <location>
        <begin position="1"/>
        <end position="22"/>
    </location>
</feature>
<evidence type="ECO:0000259" key="3">
    <source>
        <dbReference type="PROSITE" id="PS50878"/>
    </source>
</evidence>
<dbReference type="InterPro" id="IPR030931">
    <property type="entry name" value="Group_II_RT_mat"/>
</dbReference>
<keyword evidence="4" id="KW-0548">Nucleotidyltransferase</keyword>
<dbReference type="EMBL" id="JADJOT010000003">
    <property type="protein sequence ID" value="MBK7953183.1"/>
    <property type="molecule type" value="Genomic_DNA"/>
</dbReference>
<evidence type="ECO:0000313" key="4">
    <source>
        <dbReference type="EMBL" id="MBK7953183.1"/>
    </source>
</evidence>
<organism evidence="4 5">
    <name type="scientific">Candidatus Accumulibacter affinis</name>
    <dbReference type="NCBI Taxonomy" id="2954384"/>
    <lineage>
        <taxon>Bacteria</taxon>
        <taxon>Pseudomonadati</taxon>
        <taxon>Pseudomonadota</taxon>
        <taxon>Betaproteobacteria</taxon>
        <taxon>Candidatus Accumulibacter</taxon>
    </lineage>
</organism>
<dbReference type="Pfam" id="PF00078">
    <property type="entry name" value="RVT_1"/>
    <property type="match status" value="1"/>
</dbReference>
<feature type="region of interest" description="Disordered" evidence="2">
    <location>
        <begin position="229"/>
        <end position="253"/>
    </location>
</feature>
<dbReference type="PROSITE" id="PS50878">
    <property type="entry name" value="RT_POL"/>
    <property type="match status" value="1"/>
</dbReference>
<dbReference type="Pfam" id="PF08388">
    <property type="entry name" value="GIIM"/>
    <property type="match status" value="1"/>
</dbReference>
<dbReference type="InterPro" id="IPR013597">
    <property type="entry name" value="Mat_intron_G2"/>
</dbReference>
<comment type="caution">
    <text evidence="4">The sequence shown here is derived from an EMBL/GenBank/DDBJ whole genome shotgun (WGS) entry which is preliminary data.</text>
</comment>
<proteinExistence type="inferred from homology"/>
<dbReference type="PANTHER" id="PTHR34047:SF8">
    <property type="entry name" value="PROTEIN YKFC"/>
    <property type="match status" value="1"/>
</dbReference>
<keyword evidence="4" id="KW-0695">RNA-directed DNA polymerase</keyword>
<dbReference type="GO" id="GO:0003964">
    <property type="term" value="F:RNA-directed DNA polymerase activity"/>
    <property type="evidence" value="ECO:0007669"/>
    <property type="project" value="UniProtKB-KW"/>
</dbReference>
<dbReference type="Proteomes" id="UP000706151">
    <property type="component" value="Unassembled WGS sequence"/>
</dbReference>
<feature type="region of interest" description="Disordered" evidence="2">
    <location>
        <begin position="1"/>
        <end position="25"/>
    </location>
</feature>
<dbReference type="InterPro" id="IPR051083">
    <property type="entry name" value="GrpII_Intron_Splice-Mob/Def"/>
</dbReference>
<gene>
    <name evidence="4" type="primary">ltrA</name>
    <name evidence="4" type="ORF">IPK02_03910</name>
</gene>
<dbReference type="InterPro" id="IPR043502">
    <property type="entry name" value="DNA/RNA_pol_sf"/>
</dbReference>
<dbReference type="EC" id="2.7.7.49" evidence="4"/>
<feature type="domain" description="Reverse transcriptase" evidence="3">
    <location>
        <begin position="99"/>
        <end position="339"/>
    </location>
</feature>
<dbReference type="AlphaFoldDB" id="A0A935T570"/>
<comment type="similarity">
    <text evidence="1">Belongs to the bacterial reverse transcriptase family.</text>
</comment>
<dbReference type="NCBIfam" id="TIGR04416">
    <property type="entry name" value="group_II_RT_mat"/>
    <property type="match status" value="1"/>
</dbReference>
<dbReference type="InterPro" id="IPR000477">
    <property type="entry name" value="RT_dom"/>
</dbReference>
<reference evidence="4 5" key="1">
    <citation type="submission" date="2020-10" db="EMBL/GenBank/DDBJ databases">
        <title>Connecting structure to function with the recovery of over 1000 high-quality activated sludge metagenome-assembled genomes encoding full-length rRNA genes using long-read sequencing.</title>
        <authorList>
            <person name="Singleton C.M."/>
            <person name="Petriglieri F."/>
            <person name="Kristensen J.M."/>
            <person name="Kirkegaard R.H."/>
            <person name="Michaelsen T.Y."/>
            <person name="Andersen M.H."/>
            <person name="Karst S.M."/>
            <person name="Dueholm M.S."/>
            <person name="Nielsen P.H."/>
            <person name="Albertsen M."/>
        </authorList>
    </citation>
    <scope>NUCLEOTIDE SEQUENCE [LARGE SCALE GENOMIC DNA]</scope>
    <source>
        <strain evidence="4">Fred_18-Q3-R57-64_BAT3C.720</strain>
    </source>
</reference>
<protein>
    <submittedName>
        <fullName evidence="4">Group II intron reverse transcriptase/maturase</fullName>
        <ecNumber evidence="4">2.7.7.49</ecNumber>
    </submittedName>
</protein>